<dbReference type="EMBL" id="CAUYUJ010000139">
    <property type="protein sequence ID" value="CAK0788928.1"/>
    <property type="molecule type" value="Genomic_DNA"/>
</dbReference>
<feature type="coiled-coil region" evidence="1">
    <location>
        <begin position="138"/>
        <end position="165"/>
    </location>
</feature>
<evidence type="ECO:0000256" key="2">
    <source>
        <dbReference type="SAM" id="MobiDB-lite"/>
    </source>
</evidence>
<feature type="region of interest" description="Disordered" evidence="2">
    <location>
        <begin position="115"/>
        <end position="134"/>
    </location>
</feature>
<comment type="caution">
    <text evidence="4">The sequence shown here is derived from an EMBL/GenBank/DDBJ whole genome shotgun (WGS) entry which is preliminary data.</text>
</comment>
<feature type="region of interest" description="Disordered" evidence="2">
    <location>
        <begin position="455"/>
        <end position="477"/>
    </location>
</feature>
<gene>
    <name evidence="4" type="ORF">PCOR1329_LOCUS642</name>
</gene>
<protein>
    <submittedName>
        <fullName evidence="4">Uncharacterized protein</fullName>
    </submittedName>
</protein>
<dbReference type="Proteomes" id="UP001189429">
    <property type="component" value="Unassembled WGS sequence"/>
</dbReference>
<proteinExistence type="predicted"/>
<keyword evidence="3" id="KW-0472">Membrane</keyword>
<accession>A0ABN9PC26</accession>
<keyword evidence="3" id="KW-1133">Transmembrane helix</keyword>
<name>A0ABN9PC26_9DINO</name>
<organism evidence="4 5">
    <name type="scientific">Prorocentrum cordatum</name>
    <dbReference type="NCBI Taxonomy" id="2364126"/>
    <lineage>
        <taxon>Eukaryota</taxon>
        <taxon>Sar</taxon>
        <taxon>Alveolata</taxon>
        <taxon>Dinophyceae</taxon>
        <taxon>Prorocentrales</taxon>
        <taxon>Prorocentraceae</taxon>
        <taxon>Prorocentrum</taxon>
    </lineage>
</organism>
<evidence type="ECO:0000256" key="3">
    <source>
        <dbReference type="SAM" id="Phobius"/>
    </source>
</evidence>
<keyword evidence="5" id="KW-1185">Reference proteome</keyword>
<keyword evidence="1" id="KW-0175">Coiled coil</keyword>
<feature type="transmembrane region" description="Helical" evidence="3">
    <location>
        <begin position="310"/>
        <end position="332"/>
    </location>
</feature>
<reference evidence="4" key="1">
    <citation type="submission" date="2023-10" db="EMBL/GenBank/DDBJ databases">
        <authorList>
            <person name="Chen Y."/>
            <person name="Shah S."/>
            <person name="Dougan E. K."/>
            <person name="Thang M."/>
            <person name="Chan C."/>
        </authorList>
    </citation>
    <scope>NUCLEOTIDE SEQUENCE [LARGE SCALE GENOMIC DNA]</scope>
</reference>
<evidence type="ECO:0000313" key="5">
    <source>
        <dbReference type="Proteomes" id="UP001189429"/>
    </source>
</evidence>
<evidence type="ECO:0000313" key="4">
    <source>
        <dbReference type="EMBL" id="CAK0788928.1"/>
    </source>
</evidence>
<keyword evidence="3" id="KW-0812">Transmembrane</keyword>
<feature type="transmembrane region" description="Helical" evidence="3">
    <location>
        <begin position="265"/>
        <end position="298"/>
    </location>
</feature>
<sequence length="477" mass="53632">MRKLGITVADLRGEPAGSLPPRKAEMLHRKRLGLLAEVEEVAARLADEAAEKLLVRDLASEARESGRSSGWRSARAESRADDRLKVLRDQAVSDVAKIREEEVLRLKRLQEGKEKDEMARRRLGERRREDQDRRNQAILAKETAMEKKHNNIKAAEKKRREEARELMQRLHAGFQKGEETQRKRVEGWQTTRLERSEKFEGVLQRKERQDLAQQSEMAIRPPSRRGLRAMVLMQMGGMGGGGLGLDGPVPESLRQTHAKFWWAYFVLILASLVVELFALDVFGVLFAGLMAFIVWYMVKNSCKNMSQYCLFIFGVMCMIEALFELLTLVTVIGGRSTSSTTESTSKDEDGNTVVYYTTVVEETPFYDSSQGLTYNAESVGYILSPAVMVVGAILCYFAYQAYDTSLWGDDLEDGRMENFDNRRGGFQRRGSRATFGGIGPPAPFCRQTAAALRGSGPATGRLRAESGGLPFQARRPR</sequence>
<evidence type="ECO:0000256" key="1">
    <source>
        <dbReference type="SAM" id="Coils"/>
    </source>
</evidence>
<feature type="transmembrane region" description="Helical" evidence="3">
    <location>
        <begin position="379"/>
        <end position="399"/>
    </location>
</feature>